<protein>
    <submittedName>
        <fullName evidence="1">N-terminal domain of uncharacterized protein YciW-containing protein</fullName>
    </submittedName>
</protein>
<dbReference type="EMBL" id="FMAY01000005">
    <property type="protein sequence ID" value="SCC06974.1"/>
    <property type="molecule type" value="Genomic_DNA"/>
</dbReference>
<evidence type="ECO:0000313" key="2">
    <source>
        <dbReference type="Proteomes" id="UP000198975"/>
    </source>
</evidence>
<dbReference type="SUPFAM" id="SSF69118">
    <property type="entry name" value="AhpD-like"/>
    <property type="match status" value="2"/>
</dbReference>
<dbReference type="AlphaFoldDB" id="A0A1C4BJR2"/>
<organism evidence="1 2">
    <name type="scientific">Kosakonia oryzendophytica</name>
    <dbReference type="NCBI Taxonomy" id="1005665"/>
    <lineage>
        <taxon>Bacteria</taxon>
        <taxon>Pseudomonadati</taxon>
        <taxon>Pseudomonadota</taxon>
        <taxon>Gammaproteobacteria</taxon>
        <taxon>Enterobacterales</taxon>
        <taxon>Enterobacteriaceae</taxon>
        <taxon>Kosakonia</taxon>
    </lineage>
</organism>
<dbReference type="OrthoDB" id="6496098at2"/>
<dbReference type="InterPro" id="IPR029032">
    <property type="entry name" value="AhpD-like"/>
</dbReference>
<dbReference type="Proteomes" id="UP000198975">
    <property type="component" value="Unassembled WGS sequence"/>
</dbReference>
<dbReference type="RefSeq" id="WP_061496171.1">
    <property type="nucleotide sequence ID" value="NZ_CP115659.1"/>
</dbReference>
<gene>
    <name evidence="1" type="ORF">GA0061071_10596</name>
</gene>
<proteinExistence type="predicted"/>
<sequence length="385" mass="42918">MEQRRISGKNHWYHETQSTARRAHALPLVPEAATVNDPFLLDLTLPDDLLTDIDSIVIPARKLYALLFPQRVAVNRLRTFSAYDRLSTALTAAQVFGVQRLCNHYAARLAPLPGPDSSRESNYRLAQITQYARQLAASPSVIDARARQQLEEVGLSLYDLVIINQIIGFIAFQARIVAMLQALLGHPVRFIPGMDMQQEADADRFSRAETMWQAGIDAVELRIASAPQMESLARWQPLPELRLLAPVLAHEHLILNELGAIADQVAQQRPDVQLAALAALYTARINGSEHCFAEQLRRRKDGAQRELVLREGGRELQRVFASNAQESALIQAVQLLTCAPDRFSPLSFSLLTEQDLSRRAVVSLLAECALCAWLNRLKIALGQTV</sequence>
<keyword evidence="2" id="KW-1185">Reference proteome</keyword>
<accession>A0A1C4BJR2</accession>
<evidence type="ECO:0000313" key="1">
    <source>
        <dbReference type="EMBL" id="SCC06974.1"/>
    </source>
</evidence>
<reference evidence="2" key="1">
    <citation type="submission" date="2016-08" db="EMBL/GenBank/DDBJ databases">
        <authorList>
            <person name="Varghese N."/>
            <person name="Submissions Spin"/>
        </authorList>
    </citation>
    <scope>NUCLEOTIDE SEQUENCE [LARGE SCALE GENOMIC DNA]</scope>
    <source>
        <strain evidence="2">REICA_082</strain>
    </source>
</reference>
<dbReference type="Gene3D" id="1.20.1290.10">
    <property type="entry name" value="AhpD-like"/>
    <property type="match status" value="1"/>
</dbReference>
<name>A0A1C4BJR2_9ENTR</name>